<dbReference type="RefSeq" id="WP_348862943.1">
    <property type="nucleotide sequence ID" value="NZ_JBEAAL010000007.1"/>
</dbReference>
<name>A0ABV0M198_9HYPH</name>
<comment type="caution">
    <text evidence="1">The sequence shown here is derived from an EMBL/GenBank/DDBJ whole genome shotgun (WGS) entry which is preliminary data.</text>
</comment>
<gene>
    <name evidence="1" type="ORF">ABK249_11900</name>
</gene>
<sequence length="170" mass="17910">MQSAIDDGKISWEEWGDIAQNVISRISDKLLDDLLDSIFQVNKASGSGGGSLFGSLLGGIFGGSNSFPAAPKAPVGLFAKGGISDRPAIFGEGPLPEAAVPLPDGRRIPVDLRTSSAPAAETAGKSVVELRLSSDLQARILEQAGNQTVTIVRQNEEARRNRYQNGGETY</sequence>
<accession>A0ABV0M198</accession>
<keyword evidence="2" id="KW-1185">Reference proteome</keyword>
<organism evidence="1 2">
    <name type="scientific">Neorhizobium phenanthreniclasticum</name>
    <dbReference type="NCBI Taxonomy" id="3157917"/>
    <lineage>
        <taxon>Bacteria</taxon>
        <taxon>Pseudomonadati</taxon>
        <taxon>Pseudomonadota</taxon>
        <taxon>Alphaproteobacteria</taxon>
        <taxon>Hyphomicrobiales</taxon>
        <taxon>Rhizobiaceae</taxon>
        <taxon>Rhizobium/Agrobacterium group</taxon>
        <taxon>Neorhizobium</taxon>
    </lineage>
</organism>
<proteinExistence type="predicted"/>
<evidence type="ECO:0008006" key="3">
    <source>
        <dbReference type="Google" id="ProtNLM"/>
    </source>
</evidence>
<dbReference type="EMBL" id="JBEAAL010000007">
    <property type="protein sequence ID" value="MEQ1405637.1"/>
    <property type="molecule type" value="Genomic_DNA"/>
</dbReference>
<reference evidence="1 2" key="1">
    <citation type="submission" date="2024-05" db="EMBL/GenBank/DDBJ databases">
        <title>Neorhizobium sp. Rsf11, a plant growth promoting and heavy metal resistant PAH-degrader.</title>
        <authorList>
            <person name="Golubev S.N."/>
            <person name="Muratova A.Y."/>
            <person name="Markelova M.I."/>
        </authorList>
    </citation>
    <scope>NUCLEOTIDE SEQUENCE [LARGE SCALE GENOMIC DNA]</scope>
    <source>
        <strain evidence="1 2">Rsf11</strain>
    </source>
</reference>
<dbReference type="Proteomes" id="UP001496627">
    <property type="component" value="Unassembled WGS sequence"/>
</dbReference>
<evidence type="ECO:0000313" key="1">
    <source>
        <dbReference type="EMBL" id="MEQ1405637.1"/>
    </source>
</evidence>
<evidence type="ECO:0000313" key="2">
    <source>
        <dbReference type="Proteomes" id="UP001496627"/>
    </source>
</evidence>
<protein>
    <recommendedName>
        <fullName evidence="3">Tail tape measure protein</fullName>
    </recommendedName>
</protein>